<evidence type="ECO:0000256" key="1">
    <source>
        <dbReference type="ARBA" id="ARBA00005652"/>
    </source>
</evidence>
<dbReference type="AlphaFoldDB" id="A0ABD1GQA1"/>
<comment type="caution">
    <text evidence="5">The sequence shown here is derived from an EMBL/GenBank/DDBJ whole genome shotgun (WGS) entry which is preliminary data.</text>
</comment>
<dbReference type="InterPro" id="IPR017853">
    <property type="entry name" value="GH"/>
</dbReference>
<dbReference type="EC" id="3.2.1.2" evidence="4"/>
<keyword evidence="2 4" id="KW-0119">Carbohydrate metabolism</keyword>
<comment type="catalytic activity">
    <reaction evidence="4">
        <text>Hydrolysis of (1-&gt;4)-alpha-D-glucosidic linkages in polysaccharides so as to remove successive maltose units from the non-reducing ends of the chains.</text>
        <dbReference type="EC" id="3.2.1.2"/>
    </reaction>
</comment>
<gene>
    <name evidence="5" type="ORF">AAHA92_22907</name>
</gene>
<dbReference type="GO" id="GO:0000272">
    <property type="term" value="P:polysaccharide catabolic process"/>
    <property type="evidence" value="ECO:0007669"/>
    <property type="project" value="UniProtKB-KW"/>
</dbReference>
<evidence type="ECO:0000256" key="3">
    <source>
        <dbReference type="ARBA" id="ARBA00023326"/>
    </source>
</evidence>
<keyword evidence="4 5" id="KW-0326">Glycosidase</keyword>
<sequence>MGHGKLGIDKQRVLRGRNALEVYFDYMRSFRVEFNEYLLWNRNRGWSMWGVAVPILSWIYPGIGEFQCYDKYLMESLEKAAEMRGRSIWGRAPDNAEWYSGGLVEHADEYWTWKMLSLKRRLLLSRYRASTCCTKMPVMLQNQEEQLPEALADPKALVWQVLNAAWDVGLPVASENALPCYVKQGYYKILDIAKPMSDPDGDGRQLSAFTYLRG</sequence>
<dbReference type="Pfam" id="PF01373">
    <property type="entry name" value="Glyco_hydro_14"/>
    <property type="match status" value="1"/>
</dbReference>
<name>A0ABD1GQA1_SALDI</name>
<comment type="similarity">
    <text evidence="1 4">Belongs to the glycosyl hydrolase 14 family.</text>
</comment>
<dbReference type="GO" id="GO:0016161">
    <property type="term" value="F:beta-amylase activity"/>
    <property type="evidence" value="ECO:0007669"/>
    <property type="project" value="UniProtKB-EC"/>
</dbReference>
<dbReference type="Gene3D" id="3.20.20.80">
    <property type="entry name" value="Glycosidases"/>
    <property type="match status" value="3"/>
</dbReference>
<keyword evidence="6" id="KW-1185">Reference proteome</keyword>
<dbReference type="PANTHER" id="PTHR31352">
    <property type="entry name" value="BETA-AMYLASE 1, CHLOROPLASTIC"/>
    <property type="match status" value="1"/>
</dbReference>
<keyword evidence="3 4" id="KW-0624">Polysaccharide degradation</keyword>
<dbReference type="Proteomes" id="UP001567538">
    <property type="component" value="Unassembled WGS sequence"/>
</dbReference>
<dbReference type="SUPFAM" id="SSF51445">
    <property type="entry name" value="(Trans)glycosidases"/>
    <property type="match status" value="1"/>
</dbReference>
<accession>A0ABD1GQA1</accession>
<evidence type="ECO:0000256" key="2">
    <source>
        <dbReference type="ARBA" id="ARBA00023277"/>
    </source>
</evidence>
<reference evidence="5 6" key="1">
    <citation type="submission" date="2024-06" db="EMBL/GenBank/DDBJ databases">
        <title>A chromosome level genome sequence of Diviner's sage (Salvia divinorum).</title>
        <authorList>
            <person name="Ford S.A."/>
            <person name="Ro D.-K."/>
            <person name="Ness R.W."/>
            <person name="Phillips M.A."/>
        </authorList>
    </citation>
    <scope>NUCLEOTIDE SEQUENCE [LARGE SCALE GENOMIC DNA]</scope>
    <source>
        <strain evidence="5">SAF-2024a</strain>
        <tissue evidence="5">Leaf</tissue>
    </source>
</reference>
<dbReference type="EMBL" id="JBEAFC010000008">
    <property type="protein sequence ID" value="KAL1546292.1"/>
    <property type="molecule type" value="Genomic_DNA"/>
</dbReference>
<dbReference type="InterPro" id="IPR001554">
    <property type="entry name" value="Glyco_hydro_14"/>
</dbReference>
<organism evidence="5 6">
    <name type="scientific">Salvia divinorum</name>
    <name type="common">Maria pastora</name>
    <name type="synonym">Diviner's sage</name>
    <dbReference type="NCBI Taxonomy" id="28513"/>
    <lineage>
        <taxon>Eukaryota</taxon>
        <taxon>Viridiplantae</taxon>
        <taxon>Streptophyta</taxon>
        <taxon>Embryophyta</taxon>
        <taxon>Tracheophyta</taxon>
        <taxon>Spermatophyta</taxon>
        <taxon>Magnoliopsida</taxon>
        <taxon>eudicotyledons</taxon>
        <taxon>Gunneridae</taxon>
        <taxon>Pentapetalae</taxon>
        <taxon>asterids</taxon>
        <taxon>lamiids</taxon>
        <taxon>Lamiales</taxon>
        <taxon>Lamiaceae</taxon>
        <taxon>Nepetoideae</taxon>
        <taxon>Mentheae</taxon>
        <taxon>Salviinae</taxon>
        <taxon>Salvia</taxon>
        <taxon>Salvia subgen. Calosphace</taxon>
    </lineage>
</organism>
<proteinExistence type="inferred from homology"/>
<dbReference type="PANTHER" id="PTHR31352:SF47">
    <property type="entry name" value="BETA-AMYLASE 7"/>
    <property type="match status" value="1"/>
</dbReference>
<evidence type="ECO:0000313" key="6">
    <source>
        <dbReference type="Proteomes" id="UP001567538"/>
    </source>
</evidence>
<protein>
    <recommendedName>
        <fullName evidence="4">Beta-amylase</fullName>
        <ecNumber evidence="4">3.2.1.2</ecNumber>
    </recommendedName>
</protein>
<evidence type="ECO:0000313" key="5">
    <source>
        <dbReference type="EMBL" id="KAL1546292.1"/>
    </source>
</evidence>
<evidence type="ECO:0000256" key="4">
    <source>
        <dbReference type="RuleBase" id="RU000509"/>
    </source>
</evidence>
<keyword evidence="4 5" id="KW-0378">Hydrolase</keyword>